<comment type="function">
    <text evidence="9">Acts as a magnesium transporter.</text>
</comment>
<comment type="subcellular location">
    <subcellularLocation>
        <location evidence="9">Cell membrane</location>
        <topology evidence="9">Multi-pass membrane protein</topology>
    </subcellularLocation>
    <subcellularLocation>
        <location evidence="1">Membrane</location>
        <topology evidence="1">Multi-pass membrane protein</topology>
    </subcellularLocation>
</comment>
<dbReference type="KEGG" id="cthd:CDO33_14690"/>
<dbReference type="PANTHER" id="PTHR43773:SF1">
    <property type="entry name" value="MAGNESIUM TRANSPORTER MGTE"/>
    <property type="match status" value="1"/>
</dbReference>
<evidence type="ECO:0000256" key="9">
    <source>
        <dbReference type="RuleBase" id="RU362011"/>
    </source>
</evidence>
<dbReference type="CDD" id="cd04606">
    <property type="entry name" value="CBS_pair_Mg_transporter"/>
    <property type="match status" value="1"/>
</dbReference>
<comment type="caution">
    <text evidence="11">The sequence shown here is derived from an EMBL/GenBank/DDBJ whole genome shotgun (WGS) entry which is preliminary data.</text>
</comment>
<dbReference type="InterPro" id="IPR046342">
    <property type="entry name" value="CBS_dom_sf"/>
</dbReference>
<dbReference type="GO" id="GO:0015095">
    <property type="term" value="F:magnesium ion transmembrane transporter activity"/>
    <property type="evidence" value="ECO:0007669"/>
    <property type="project" value="UniProtKB-UniRule"/>
</dbReference>
<feature type="transmembrane region" description="Helical" evidence="9">
    <location>
        <begin position="422"/>
        <end position="442"/>
    </location>
</feature>
<keyword evidence="7 9" id="KW-0472">Membrane</keyword>
<comment type="caution">
    <text evidence="9">Lacks conserved residue(s) required for the propagation of feature annotation.</text>
</comment>
<reference evidence="11 12" key="1">
    <citation type="submission" date="2017-06" db="EMBL/GenBank/DDBJ databases">
        <title>Investigating the central metabolism of Clostridium thermosuccinogenes.</title>
        <authorList>
            <person name="Koendjbiharie J.G."/>
            <person name="van Kranenburg R."/>
        </authorList>
    </citation>
    <scope>NUCLEOTIDE SEQUENCE [LARGE SCALE GENOMIC DNA]</scope>
    <source>
        <strain evidence="11 12">DSM 5806</strain>
    </source>
</reference>
<dbReference type="Proteomes" id="UP000236151">
    <property type="component" value="Unassembled WGS sequence"/>
</dbReference>
<dbReference type="Pfam" id="PF00571">
    <property type="entry name" value="CBS"/>
    <property type="match status" value="2"/>
</dbReference>
<evidence type="ECO:0000256" key="1">
    <source>
        <dbReference type="ARBA" id="ARBA00004141"/>
    </source>
</evidence>
<evidence type="ECO:0000256" key="5">
    <source>
        <dbReference type="ARBA" id="ARBA00022842"/>
    </source>
</evidence>
<dbReference type="SUPFAM" id="SSF161093">
    <property type="entry name" value="MgtE membrane domain-like"/>
    <property type="match status" value="1"/>
</dbReference>
<dbReference type="SMART" id="SM00924">
    <property type="entry name" value="MgtE_N"/>
    <property type="match status" value="1"/>
</dbReference>
<feature type="domain" description="CBS" evidence="10">
    <location>
        <begin position="138"/>
        <end position="200"/>
    </location>
</feature>
<dbReference type="Gene3D" id="3.10.580.10">
    <property type="entry name" value="CBS-domain"/>
    <property type="match status" value="1"/>
</dbReference>
<dbReference type="GO" id="GO:0046872">
    <property type="term" value="F:metal ion binding"/>
    <property type="evidence" value="ECO:0007669"/>
    <property type="project" value="UniProtKB-KW"/>
</dbReference>
<keyword evidence="8" id="KW-0129">CBS domain</keyword>
<comment type="similarity">
    <text evidence="2 9">Belongs to the SLC41A transporter family.</text>
</comment>
<comment type="subunit">
    <text evidence="9">Homodimer.</text>
</comment>
<evidence type="ECO:0000256" key="8">
    <source>
        <dbReference type="PROSITE-ProRule" id="PRU00703"/>
    </source>
</evidence>
<keyword evidence="5 9" id="KW-0460">Magnesium</keyword>
<name>A0A2K2FL19_9CLOT</name>
<dbReference type="InterPro" id="IPR006667">
    <property type="entry name" value="SLC41_membr_dom"/>
</dbReference>
<evidence type="ECO:0000256" key="7">
    <source>
        <dbReference type="ARBA" id="ARBA00023136"/>
    </source>
</evidence>
<dbReference type="InterPro" id="IPR036739">
    <property type="entry name" value="SLC41_membr_dom_sf"/>
</dbReference>
<dbReference type="Pfam" id="PF03448">
    <property type="entry name" value="MgtE_N"/>
    <property type="match status" value="1"/>
</dbReference>
<dbReference type="OrthoDB" id="9790355at2"/>
<feature type="domain" description="CBS" evidence="10">
    <location>
        <begin position="202"/>
        <end position="258"/>
    </location>
</feature>
<evidence type="ECO:0000256" key="3">
    <source>
        <dbReference type="ARBA" id="ARBA00022448"/>
    </source>
</evidence>
<keyword evidence="6 9" id="KW-1133">Transmembrane helix</keyword>
<keyword evidence="3 9" id="KW-0813">Transport</keyword>
<dbReference type="InterPro" id="IPR006669">
    <property type="entry name" value="MgtE_transporter"/>
</dbReference>
<sequence length="451" mass="50065">MAEITATFEATIEMLLEQKKFNSLKDILTTMYPADIAILFEGLPKQKLTLLFRLLPKELAAEVFVEMESHLQQLLITGFSDKELKEIIDELYMDDAVDLIEEMPANVVKRILSQADPETRRLINEMLMYPEDSAGSIMTTEFVDLRPEMTASDAVDHIRATGIDKETIDVCYVTDTKRKLVGAISIRTIILAAKDTKISEIMDPHVISVNTHEDQEAVAQIFAKYGFTAIPVVDTENRLVGIVTVDDAIDVMQEETTEDISKMAAITPPDKPYFQLSVFEIWKSRIPWLLLLMISATFTGMIISSFEKALATYIVLTAFIPMLMDTGGNSGSQASVTIIRGLSLQQIQFSDILRVVWKEARVAVMCAITLSVFNFAKLMLFDRVGLYVALVICITLSATVFVAKIVGCILPMLAKKIGFDPAVMASPFITTIVDALSLIIYFSTASVILGI</sequence>
<protein>
    <recommendedName>
        <fullName evidence="9">Magnesium transporter MgtE</fullName>
    </recommendedName>
</protein>
<keyword evidence="9" id="KW-1003">Cell membrane</keyword>
<dbReference type="SMART" id="SM00116">
    <property type="entry name" value="CBS"/>
    <property type="match status" value="2"/>
</dbReference>
<evidence type="ECO:0000256" key="4">
    <source>
        <dbReference type="ARBA" id="ARBA00022692"/>
    </source>
</evidence>
<keyword evidence="4 9" id="KW-0812">Transmembrane</keyword>
<dbReference type="Pfam" id="PF01769">
    <property type="entry name" value="MgtE"/>
    <property type="match status" value="1"/>
</dbReference>
<dbReference type="InterPro" id="IPR038076">
    <property type="entry name" value="MgtE_N_sf"/>
</dbReference>
<dbReference type="InterPro" id="IPR006668">
    <property type="entry name" value="Mg_transptr_MgtE_intracell_dom"/>
</dbReference>
<feature type="transmembrane region" description="Helical" evidence="9">
    <location>
        <begin position="286"/>
        <end position="306"/>
    </location>
</feature>
<accession>A0A2K2FL19</accession>
<organism evidence="11 12">
    <name type="scientific">Clostridium thermosuccinogenes</name>
    <dbReference type="NCBI Taxonomy" id="84032"/>
    <lineage>
        <taxon>Bacteria</taxon>
        <taxon>Bacillati</taxon>
        <taxon>Bacillota</taxon>
        <taxon>Clostridia</taxon>
        <taxon>Eubacteriales</taxon>
        <taxon>Clostridiaceae</taxon>
        <taxon>Clostridium</taxon>
    </lineage>
</organism>
<evidence type="ECO:0000313" key="12">
    <source>
        <dbReference type="Proteomes" id="UP000236151"/>
    </source>
</evidence>
<keyword evidence="9" id="KW-0479">Metal-binding</keyword>
<dbReference type="RefSeq" id="WP_103081291.1">
    <property type="nucleotide sequence ID" value="NZ_CP021850.1"/>
</dbReference>
<feature type="transmembrane region" description="Helical" evidence="9">
    <location>
        <begin position="386"/>
        <end position="410"/>
    </location>
</feature>
<dbReference type="AlphaFoldDB" id="A0A2K2FL19"/>
<dbReference type="InterPro" id="IPR000644">
    <property type="entry name" value="CBS_dom"/>
</dbReference>
<proteinExistence type="inferred from homology"/>
<dbReference type="PROSITE" id="PS51371">
    <property type="entry name" value="CBS"/>
    <property type="match status" value="2"/>
</dbReference>
<evidence type="ECO:0000256" key="2">
    <source>
        <dbReference type="ARBA" id="ARBA00009749"/>
    </source>
</evidence>
<evidence type="ECO:0000313" key="11">
    <source>
        <dbReference type="EMBL" id="PNT99476.1"/>
    </source>
</evidence>
<evidence type="ECO:0000256" key="6">
    <source>
        <dbReference type="ARBA" id="ARBA00022989"/>
    </source>
</evidence>
<dbReference type="Gene3D" id="1.10.357.20">
    <property type="entry name" value="SLC41 divalent cation transporters, integral membrane domain"/>
    <property type="match status" value="1"/>
</dbReference>
<dbReference type="GO" id="GO:0005886">
    <property type="term" value="C:plasma membrane"/>
    <property type="evidence" value="ECO:0007669"/>
    <property type="project" value="UniProtKB-SubCell"/>
</dbReference>
<dbReference type="SUPFAM" id="SSF54631">
    <property type="entry name" value="CBS-domain pair"/>
    <property type="match status" value="1"/>
</dbReference>
<dbReference type="EMBL" id="NIOJ01000018">
    <property type="protein sequence ID" value="PNT99476.1"/>
    <property type="molecule type" value="Genomic_DNA"/>
</dbReference>
<dbReference type="Gene3D" id="1.25.60.10">
    <property type="entry name" value="MgtE N-terminal domain-like"/>
    <property type="match status" value="1"/>
</dbReference>
<gene>
    <name evidence="11" type="primary">mgtE</name>
    <name evidence="11" type="ORF">CDQ84_08395</name>
</gene>
<dbReference type="SUPFAM" id="SSF158791">
    <property type="entry name" value="MgtE N-terminal domain-like"/>
    <property type="match status" value="1"/>
</dbReference>
<dbReference type="PANTHER" id="PTHR43773">
    <property type="entry name" value="MAGNESIUM TRANSPORTER MGTE"/>
    <property type="match status" value="1"/>
</dbReference>
<dbReference type="NCBIfam" id="TIGR00400">
    <property type="entry name" value="mgtE"/>
    <property type="match status" value="1"/>
</dbReference>
<keyword evidence="12" id="KW-1185">Reference proteome</keyword>
<evidence type="ECO:0000259" key="10">
    <source>
        <dbReference type="PROSITE" id="PS51371"/>
    </source>
</evidence>